<dbReference type="AlphaFoldDB" id="A0AAN8ZAX9"/>
<dbReference type="GO" id="GO:0016787">
    <property type="term" value="F:hydrolase activity"/>
    <property type="evidence" value="ECO:0007669"/>
    <property type="project" value="UniProtKB-KW"/>
</dbReference>
<feature type="domain" description="DEAD/DEAH-box helicase" evidence="6">
    <location>
        <begin position="283"/>
        <end position="395"/>
    </location>
</feature>
<evidence type="ECO:0000259" key="6">
    <source>
        <dbReference type="Pfam" id="PF00270"/>
    </source>
</evidence>
<proteinExistence type="predicted"/>
<feature type="region of interest" description="Disordered" evidence="5">
    <location>
        <begin position="90"/>
        <end position="150"/>
    </location>
</feature>
<feature type="compositionally biased region" description="Polar residues" evidence="5">
    <location>
        <begin position="118"/>
        <end position="128"/>
    </location>
</feature>
<evidence type="ECO:0000256" key="3">
    <source>
        <dbReference type="ARBA" id="ARBA00022806"/>
    </source>
</evidence>
<dbReference type="GO" id="GO:0004386">
    <property type="term" value="F:helicase activity"/>
    <property type="evidence" value="ECO:0007669"/>
    <property type="project" value="UniProtKB-KW"/>
</dbReference>
<evidence type="ECO:0000256" key="5">
    <source>
        <dbReference type="SAM" id="MobiDB-lite"/>
    </source>
</evidence>
<dbReference type="Pfam" id="PF00270">
    <property type="entry name" value="DEAD"/>
    <property type="match status" value="1"/>
</dbReference>
<keyword evidence="8" id="KW-1185">Reference proteome</keyword>
<dbReference type="PANTHER" id="PTHR47960">
    <property type="entry name" value="DEAD-BOX ATP-DEPENDENT RNA HELICASE 50"/>
    <property type="match status" value="1"/>
</dbReference>
<evidence type="ECO:0000256" key="1">
    <source>
        <dbReference type="ARBA" id="ARBA00022741"/>
    </source>
</evidence>
<organism evidence="7 8">
    <name type="scientific">Dillenia turbinata</name>
    <dbReference type="NCBI Taxonomy" id="194707"/>
    <lineage>
        <taxon>Eukaryota</taxon>
        <taxon>Viridiplantae</taxon>
        <taxon>Streptophyta</taxon>
        <taxon>Embryophyta</taxon>
        <taxon>Tracheophyta</taxon>
        <taxon>Spermatophyta</taxon>
        <taxon>Magnoliopsida</taxon>
        <taxon>eudicotyledons</taxon>
        <taxon>Gunneridae</taxon>
        <taxon>Pentapetalae</taxon>
        <taxon>Dilleniales</taxon>
        <taxon>Dilleniaceae</taxon>
        <taxon>Dillenia</taxon>
    </lineage>
</organism>
<comment type="caution">
    <text evidence="7">The sequence shown here is derived from an EMBL/GenBank/DDBJ whole genome shotgun (WGS) entry which is preliminary data.</text>
</comment>
<keyword evidence="4" id="KW-0067">ATP-binding</keyword>
<accession>A0AAN8ZAX9</accession>
<evidence type="ECO:0000313" key="8">
    <source>
        <dbReference type="Proteomes" id="UP001370490"/>
    </source>
</evidence>
<evidence type="ECO:0000313" key="7">
    <source>
        <dbReference type="EMBL" id="KAK6933494.1"/>
    </source>
</evidence>
<dbReference type="GO" id="GO:0005524">
    <property type="term" value="F:ATP binding"/>
    <property type="evidence" value="ECO:0007669"/>
    <property type="project" value="UniProtKB-KW"/>
</dbReference>
<feature type="compositionally biased region" description="Basic residues" evidence="5">
    <location>
        <begin position="10"/>
        <end position="21"/>
    </location>
</feature>
<dbReference type="GO" id="GO:0003676">
    <property type="term" value="F:nucleic acid binding"/>
    <property type="evidence" value="ECO:0007669"/>
    <property type="project" value="InterPro"/>
</dbReference>
<feature type="compositionally biased region" description="Basic and acidic residues" evidence="5">
    <location>
        <begin position="129"/>
        <end position="142"/>
    </location>
</feature>
<sequence>MAKGDDAIIRKKNKSNRKKKRNESTAVSARVAAIIATKKRRKSGKRRICEILLSCKLEEGMGLLCHTFAYPPEPAPFPISSITSADGMCFSLPTPDDPFNDRQGKPDPKRKQAKKDSCSQAIQKVSATKTDKASKKEDTEKDSLEEDEEEQVMKTVMESKNEKMQLPIFEPNGVKIKLIKKCGLLSAQYGKAHLDSDFPSKFLILCLSSIQNALLNDSGHCENIKELFVSRWGIEFWKCYSANLDILETTGGCSNEEQIAWMVSSAADTISRKEKECLSIAYPFLLYIVPSRERASKVRSVCKPLKALGIHTVSLHSGASLDHQVHGLKSCEPEFLVSTPERLLELVKLKATDISGVSLLVVDGLETLCKDGHLDTIRSIRQLISASTNSVVFSESFSPASAQAVQHLSVGSFCRLSLNNSVASQSAFICQSVHVCSSEEEKLSKICREQ</sequence>
<dbReference type="InterPro" id="IPR011545">
    <property type="entry name" value="DEAD/DEAH_box_helicase_dom"/>
</dbReference>
<gene>
    <name evidence="7" type="ORF">RJ641_036388</name>
</gene>
<keyword evidence="1" id="KW-0547">Nucleotide-binding</keyword>
<protein>
    <submittedName>
        <fullName evidence="7">DEAD/DEAH box helicase domain</fullName>
    </submittedName>
</protein>
<feature type="compositionally biased region" description="Basic and acidic residues" evidence="5">
    <location>
        <begin position="99"/>
        <end position="117"/>
    </location>
</feature>
<keyword evidence="3 7" id="KW-0347">Helicase</keyword>
<dbReference type="Proteomes" id="UP001370490">
    <property type="component" value="Unassembled WGS sequence"/>
</dbReference>
<reference evidence="7 8" key="1">
    <citation type="submission" date="2023-12" db="EMBL/GenBank/DDBJ databases">
        <title>A high-quality genome assembly for Dillenia turbinata (Dilleniales).</title>
        <authorList>
            <person name="Chanderbali A."/>
        </authorList>
    </citation>
    <scope>NUCLEOTIDE SEQUENCE [LARGE SCALE GENOMIC DNA]</scope>
    <source>
        <strain evidence="7">LSX21</strain>
        <tissue evidence="7">Leaf</tissue>
    </source>
</reference>
<name>A0AAN8ZAX9_9MAGN</name>
<dbReference type="Gene3D" id="3.40.50.300">
    <property type="entry name" value="P-loop containing nucleotide triphosphate hydrolases"/>
    <property type="match status" value="1"/>
</dbReference>
<evidence type="ECO:0000256" key="4">
    <source>
        <dbReference type="ARBA" id="ARBA00022840"/>
    </source>
</evidence>
<dbReference type="InterPro" id="IPR027417">
    <property type="entry name" value="P-loop_NTPase"/>
</dbReference>
<dbReference type="SUPFAM" id="SSF52540">
    <property type="entry name" value="P-loop containing nucleoside triphosphate hydrolases"/>
    <property type="match status" value="1"/>
</dbReference>
<evidence type="ECO:0000256" key="2">
    <source>
        <dbReference type="ARBA" id="ARBA00022801"/>
    </source>
</evidence>
<dbReference type="EMBL" id="JBAMMX010000009">
    <property type="protein sequence ID" value="KAK6933494.1"/>
    <property type="molecule type" value="Genomic_DNA"/>
</dbReference>
<feature type="region of interest" description="Disordered" evidence="5">
    <location>
        <begin position="1"/>
        <end position="26"/>
    </location>
</feature>
<keyword evidence="2" id="KW-0378">Hydrolase</keyword>